<sequence>MEISRFKSEKIHQKFLTFYDEAMKKLPVPQEIFDIDTTYGTVRVYRFGNRGGIPILLFPGRAASTPMWEPNMAGLLKTYDVYSMDLLGEPGMSTQTKPIKDNEQQAVWVEDVLRELQLTKVHLVGVSFGGWSAVNYAVYYQKYIASIILLDPALVFAPFSLKIILFSLITILPFVPESWRKKSMSWISGGAQVDPQDSTARLISIGLKDFLIKTPPPKQFTTEQLNSIQAPILVIFAGKSIVHDSAKALAYAKSLSNPIEAEIWPAASHAINGEFPNEINERIGTFLSGINSQKK</sequence>
<comment type="caution">
    <text evidence="3">The sequence shown here is derived from an EMBL/GenBank/DDBJ whole genome shotgun (WGS) entry which is preliminary data.</text>
</comment>
<evidence type="ECO:0000313" key="3">
    <source>
        <dbReference type="EMBL" id="REC73578.1"/>
    </source>
</evidence>
<organism evidence="3 4">
    <name type="scientific">Chryseobacterium rhizosphaerae</name>
    <dbReference type="NCBI Taxonomy" id="395937"/>
    <lineage>
        <taxon>Bacteria</taxon>
        <taxon>Pseudomonadati</taxon>
        <taxon>Bacteroidota</taxon>
        <taxon>Flavobacteriia</taxon>
        <taxon>Flavobacteriales</taxon>
        <taxon>Weeksellaceae</taxon>
        <taxon>Chryseobacterium group</taxon>
        <taxon>Chryseobacterium</taxon>
    </lineage>
</organism>
<dbReference type="SUPFAM" id="SSF53474">
    <property type="entry name" value="alpha/beta-Hydrolases"/>
    <property type="match status" value="1"/>
</dbReference>
<keyword evidence="3" id="KW-0378">Hydrolase</keyword>
<dbReference type="PANTHER" id="PTHR43798:SF5">
    <property type="entry name" value="MONOACYLGLYCEROL LIPASE ABHD6"/>
    <property type="match status" value="1"/>
</dbReference>
<keyword evidence="1" id="KW-1133">Transmembrane helix</keyword>
<gene>
    <name evidence="3" type="ORF">DRF57_16880</name>
</gene>
<feature type="domain" description="AB hydrolase-1" evidence="2">
    <location>
        <begin position="54"/>
        <end position="152"/>
    </location>
</feature>
<dbReference type="PANTHER" id="PTHR43798">
    <property type="entry name" value="MONOACYLGLYCEROL LIPASE"/>
    <property type="match status" value="1"/>
</dbReference>
<accession>A0ABX9IHT3</accession>
<dbReference type="RefSeq" id="WP_115919756.1">
    <property type="nucleotide sequence ID" value="NZ_BJYH01000049.1"/>
</dbReference>
<dbReference type="Proteomes" id="UP000256491">
    <property type="component" value="Unassembled WGS sequence"/>
</dbReference>
<dbReference type="EMBL" id="QNUF01000022">
    <property type="protein sequence ID" value="REC73578.1"/>
    <property type="molecule type" value="Genomic_DNA"/>
</dbReference>
<dbReference type="Gene3D" id="3.40.50.1820">
    <property type="entry name" value="alpha/beta hydrolase"/>
    <property type="match status" value="1"/>
</dbReference>
<keyword evidence="4" id="KW-1185">Reference proteome</keyword>
<proteinExistence type="predicted"/>
<protein>
    <submittedName>
        <fullName evidence="3">Alpha/beta hydrolase</fullName>
    </submittedName>
</protein>
<dbReference type="InterPro" id="IPR000073">
    <property type="entry name" value="AB_hydrolase_1"/>
</dbReference>
<dbReference type="InterPro" id="IPR050266">
    <property type="entry name" value="AB_hydrolase_sf"/>
</dbReference>
<evidence type="ECO:0000259" key="2">
    <source>
        <dbReference type="Pfam" id="PF00561"/>
    </source>
</evidence>
<reference evidence="3 4" key="1">
    <citation type="journal article" date="2010" name="Syst. Appl. Microbiol.">
        <title>Four new species of Chryseobacterium from the rhizosphere of coastal sand dune plants, Chryseobacterium elymi sp. nov., Chryseobacterium hagamense sp. nov., Chryseobacterium lathyri sp. nov. and Chryseobacterium rhizosphaerae sp. nov.</title>
        <authorList>
            <person name="Cho S.H."/>
            <person name="Lee K.S."/>
            <person name="Shin D.S."/>
            <person name="Han J.H."/>
            <person name="Park K.S."/>
            <person name="Lee C.H."/>
            <person name="Park K.H."/>
            <person name="Kim S.B."/>
        </authorList>
    </citation>
    <scope>NUCLEOTIDE SEQUENCE [LARGE SCALE GENOMIC DNA]</scope>
    <source>
        <strain evidence="3 4">KCTC 22548</strain>
    </source>
</reference>
<dbReference type="Pfam" id="PF00561">
    <property type="entry name" value="Abhydrolase_1"/>
    <property type="match status" value="1"/>
</dbReference>
<name>A0ABX9IHT3_9FLAO</name>
<dbReference type="GO" id="GO:0016787">
    <property type="term" value="F:hydrolase activity"/>
    <property type="evidence" value="ECO:0007669"/>
    <property type="project" value="UniProtKB-KW"/>
</dbReference>
<evidence type="ECO:0000256" key="1">
    <source>
        <dbReference type="SAM" id="Phobius"/>
    </source>
</evidence>
<dbReference type="InterPro" id="IPR029058">
    <property type="entry name" value="AB_hydrolase_fold"/>
</dbReference>
<feature type="transmembrane region" description="Helical" evidence="1">
    <location>
        <begin position="153"/>
        <end position="175"/>
    </location>
</feature>
<keyword evidence="1" id="KW-0472">Membrane</keyword>
<evidence type="ECO:0000313" key="4">
    <source>
        <dbReference type="Proteomes" id="UP000256491"/>
    </source>
</evidence>
<keyword evidence="1" id="KW-0812">Transmembrane</keyword>
<feature type="transmembrane region" description="Helical" evidence="1">
    <location>
        <begin position="121"/>
        <end position="141"/>
    </location>
</feature>